<sequence length="124" mass="12995">MRFTVSTLLALSTFAIAAPTSSVETRQVEWHAVGEIYTGGGCTAQSLVYADPIWGPANRCQKLDRNDQIGPILSYKAVSVGAGCTVSLFYDAACSQPSNGFTAGVNGCVQGNSPFESAIVRCPV</sequence>
<dbReference type="AlphaFoldDB" id="A0AAN6LQU3"/>
<keyword evidence="3" id="KW-1185">Reference proteome</keyword>
<dbReference type="EMBL" id="WVTA01000021">
    <property type="protein sequence ID" value="KAK3197348.1"/>
    <property type="molecule type" value="Genomic_DNA"/>
</dbReference>
<feature type="signal peptide" evidence="1">
    <location>
        <begin position="1"/>
        <end position="17"/>
    </location>
</feature>
<feature type="chain" id="PRO_5042970213" evidence="1">
    <location>
        <begin position="18"/>
        <end position="124"/>
    </location>
</feature>
<evidence type="ECO:0000313" key="3">
    <source>
        <dbReference type="Proteomes" id="UP001280581"/>
    </source>
</evidence>
<reference evidence="2 3" key="1">
    <citation type="submission" date="2021-02" db="EMBL/GenBank/DDBJ databases">
        <title>Genome assembly of Pseudopithomyces chartarum.</title>
        <authorList>
            <person name="Jauregui R."/>
            <person name="Singh J."/>
            <person name="Voisey C."/>
        </authorList>
    </citation>
    <scope>NUCLEOTIDE SEQUENCE [LARGE SCALE GENOMIC DNA]</scope>
    <source>
        <strain evidence="2 3">AGR01</strain>
    </source>
</reference>
<protein>
    <submittedName>
        <fullName evidence="2">Uncharacterized protein</fullName>
    </submittedName>
</protein>
<accession>A0AAN6LQU3</accession>
<keyword evidence="1" id="KW-0732">Signal</keyword>
<dbReference type="Proteomes" id="UP001280581">
    <property type="component" value="Unassembled WGS sequence"/>
</dbReference>
<organism evidence="2 3">
    <name type="scientific">Pseudopithomyces chartarum</name>
    <dbReference type="NCBI Taxonomy" id="1892770"/>
    <lineage>
        <taxon>Eukaryota</taxon>
        <taxon>Fungi</taxon>
        <taxon>Dikarya</taxon>
        <taxon>Ascomycota</taxon>
        <taxon>Pezizomycotina</taxon>
        <taxon>Dothideomycetes</taxon>
        <taxon>Pleosporomycetidae</taxon>
        <taxon>Pleosporales</taxon>
        <taxon>Massarineae</taxon>
        <taxon>Didymosphaeriaceae</taxon>
        <taxon>Pseudopithomyces</taxon>
    </lineage>
</organism>
<comment type="caution">
    <text evidence="2">The sequence shown here is derived from an EMBL/GenBank/DDBJ whole genome shotgun (WGS) entry which is preliminary data.</text>
</comment>
<evidence type="ECO:0000313" key="2">
    <source>
        <dbReference type="EMBL" id="KAK3197348.1"/>
    </source>
</evidence>
<gene>
    <name evidence="2" type="ORF">GRF29_1536g1451994</name>
</gene>
<proteinExistence type="predicted"/>
<evidence type="ECO:0000256" key="1">
    <source>
        <dbReference type="SAM" id="SignalP"/>
    </source>
</evidence>
<name>A0AAN6LQU3_9PLEO</name>